<dbReference type="PROSITE" id="PS00022">
    <property type="entry name" value="EGF_1"/>
    <property type="match status" value="2"/>
</dbReference>
<name>A0A814RL81_9BILA</name>
<dbReference type="Proteomes" id="UP000663879">
    <property type="component" value="Unassembled WGS sequence"/>
</dbReference>
<dbReference type="Gene3D" id="2.60.120.260">
    <property type="entry name" value="Galactose-binding domain-like"/>
    <property type="match status" value="1"/>
</dbReference>
<feature type="transmembrane region" description="Helical" evidence="5">
    <location>
        <begin position="178"/>
        <end position="199"/>
    </location>
</feature>
<feature type="domain" description="EGF-like" evidence="6">
    <location>
        <begin position="79"/>
        <end position="122"/>
    </location>
</feature>
<gene>
    <name evidence="7" type="ORF">OXX778_LOCUS22676</name>
</gene>
<evidence type="ECO:0000256" key="4">
    <source>
        <dbReference type="PROSITE-ProRule" id="PRU00076"/>
    </source>
</evidence>
<dbReference type="OrthoDB" id="10046852at2759"/>
<evidence type="ECO:0000256" key="1">
    <source>
        <dbReference type="ARBA" id="ARBA00022536"/>
    </source>
</evidence>
<dbReference type="PROSITE" id="PS50026">
    <property type="entry name" value="EGF_3"/>
    <property type="match status" value="3"/>
</dbReference>
<dbReference type="InterPro" id="IPR000742">
    <property type="entry name" value="EGF"/>
</dbReference>
<feature type="domain" description="EGF-like" evidence="6">
    <location>
        <begin position="41"/>
        <end position="77"/>
    </location>
</feature>
<keyword evidence="1 4" id="KW-0245">EGF-like domain</keyword>
<reference evidence="7" key="1">
    <citation type="submission" date="2021-02" db="EMBL/GenBank/DDBJ databases">
        <authorList>
            <person name="Nowell W R."/>
        </authorList>
    </citation>
    <scope>NUCLEOTIDE SEQUENCE</scope>
    <source>
        <strain evidence="7">Ploen Becks lab</strain>
    </source>
</reference>
<evidence type="ECO:0000259" key="6">
    <source>
        <dbReference type="PROSITE" id="PS50026"/>
    </source>
</evidence>
<evidence type="ECO:0000256" key="2">
    <source>
        <dbReference type="ARBA" id="ARBA00022737"/>
    </source>
</evidence>
<dbReference type="SUPFAM" id="SSF57196">
    <property type="entry name" value="EGF/Laminin"/>
    <property type="match status" value="2"/>
</dbReference>
<comment type="caution">
    <text evidence="4">Lacks conserved residue(s) required for the propagation of feature annotation.</text>
</comment>
<dbReference type="PANTHER" id="PTHR24049">
    <property type="entry name" value="CRUMBS FAMILY MEMBER"/>
    <property type="match status" value="1"/>
</dbReference>
<accession>A0A814RL81</accession>
<feature type="disulfide bond" evidence="4">
    <location>
        <begin position="150"/>
        <end position="159"/>
    </location>
</feature>
<protein>
    <recommendedName>
        <fullName evidence="6">EGF-like domain-containing protein</fullName>
    </recommendedName>
</protein>
<keyword evidence="8" id="KW-1185">Reference proteome</keyword>
<dbReference type="EMBL" id="CAJNOC010010010">
    <property type="protein sequence ID" value="CAF1135651.1"/>
    <property type="molecule type" value="Genomic_DNA"/>
</dbReference>
<evidence type="ECO:0000313" key="7">
    <source>
        <dbReference type="EMBL" id="CAF1135651.1"/>
    </source>
</evidence>
<feature type="domain" description="EGF-like" evidence="6">
    <location>
        <begin position="124"/>
        <end position="160"/>
    </location>
</feature>
<proteinExistence type="predicted"/>
<keyword evidence="5" id="KW-0472">Membrane</keyword>
<feature type="disulfide bond" evidence="4">
    <location>
        <begin position="88"/>
        <end position="105"/>
    </location>
</feature>
<dbReference type="AlphaFoldDB" id="A0A814RL81"/>
<feature type="disulfide bond" evidence="4">
    <location>
        <begin position="67"/>
        <end position="76"/>
    </location>
</feature>
<dbReference type="InterPro" id="IPR051022">
    <property type="entry name" value="Notch_Cell-Fate_Det"/>
</dbReference>
<organism evidence="7 8">
    <name type="scientific">Brachionus calyciflorus</name>
    <dbReference type="NCBI Taxonomy" id="104777"/>
    <lineage>
        <taxon>Eukaryota</taxon>
        <taxon>Metazoa</taxon>
        <taxon>Spiralia</taxon>
        <taxon>Gnathifera</taxon>
        <taxon>Rotifera</taxon>
        <taxon>Eurotatoria</taxon>
        <taxon>Monogononta</taxon>
        <taxon>Pseudotrocha</taxon>
        <taxon>Ploima</taxon>
        <taxon>Brachionidae</taxon>
        <taxon>Brachionus</taxon>
    </lineage>
</organism>
<keyword evidence="5" id="KW-1133">Transmembrane helix</keyword>
<comment type="caution">
    <text evidence="7">The sequence shown here is derived from an EMBL/GenBank/DDBJ whole genome shotgun (WGS) entry which is preliminary data.</text>
</comment>
<evidence type="ECO:0000256" key="5">
    <source>
        <dbReference type="SAM" id="Phobius"/>
    </source>
</evidence>
<evidence type="ECO:0000256" key="3">
    <source>
        <dbReference type="ARBA" id="ARBA00023157"/>
    </source>
</evidence>
<dbReference type="Pfam" id="PF00008">
    <property type="entry name" value="EGF"/>
    <property type="match status" value="1"/>
</dbReference>
<sequence length="221" mass="25329">MITKQSTIETLKTETLKHKIDFSFDENNLNKVLEILKFNLDISDCLINCSGNGKCKIFDDKKYGCECFDNFAGHNCQINTLPCWSNPCRNNGTCVNILTNKTFLCECSSRNKTSLYFGKHCEYKGDLCQNETCSGNGVCYEDENKKKCKCFNLYNGLKCENESDEIKLIKAVIRTSSILALVIILLTFLTFILIDLTNLSKKRSYKIKHHYSKPQKLTYIN</sequence>
<keyword evidence="2" id="KW-0677">Repeat</keyword>
<evidence type="ECO:0000313" key="8">
    <source>
        <dbReference type="Proteomes" id="UP000663879"/>
    </source>
</evidence>
<dbReference type="SMART" id="SM00181">
    <property type="entry name" value="EGF"/>
    <property type="match status" value="3"/>
</dbReference>
<dbReference type="Gene3D" id="2.10.25.10">
    <property type="entry name" value="Laminin"/>
    <property type="match status" value="1"/>
</dbReference>
<keyword evidence="3 4" id="KW-1015">Disulfide bond</keyword>
<feature type="disulfide bond" evidence="4">
    <location>
        <begin position="45"/>
        <end position="55"/>
    </location>
</feature>
<keyword evidence="5" id="KW-0812">Transmembrane</keyword>